<gene>
    <name evidence="2" type="ORF">EDB81DRAFT_702741</name>
</gene>
<dbReference type="InterPro" id="IPR011990">
    <property type="entry name" value="TPR-like_helical_dom_sf"/>
</dbReference>
<evidence type="ECO:0000313" key="3">
    <source>
        <dbReference type="Proteomes" id="UP000738349"/>
    </source>
</evidence>
<comment type="caution">
    <text evidence="2">The sequence shown here is derived from an EMBL/GenBank/DDBJ whole genome shotgun (WGS) entry which is preliminary data.</text>
</comment>
<evidence type="ECO:0000313" key="2">
    <source>
        <dbReference type="EMBL" id="KAH7114089.1"/>
    </source>
</evidence>
<protein>
    <submittedName>
        <fullName evidence="2">CHAT domain-containing protein</fullName>
    </submittedName>
</protein>
<dbReference type="EMBL" id="JAGMUV010000033">
    <property type="protein sequence ID" value="KAH7114089.1"/>
    <property type="molecule type" value="Genomic_DNA"/>
</dbReference>
<dbReference type="Proteomes" id="UP000738349">
    <property type="component" value="Unassembled WGS sequence"/>
</dbReference>
<proteinExistence type="predicted"/>
<feature type="domain" description="CHAT" evidence="1">
    <location>
        <begin position="992"/>
        <end position="1232"/>
    </location>
</feature>
<dbReference type="Pfam" id="PF12770">
    <property type="entry name" value="CHAT"/>
    <property type="match status" value="1"/>
</dbReference>
<keyword evidence="3" id="KW-1185">Reference proteome</keyword>
<dbReference type="InterPro" id="IPR024983">
    <property type="entry name" value="CHAT_dom"/>
</dbReference>
<dbReference type="OrthoDB" id="9991317at2759"/>
<accession>A0A9P9D823</accession>
<dbReference type="SUPFAM" id="SSF48452">
    <property type="entry name" value="TPR-like"/>
    <property type="match status" value="1"/>
</dbReference>
<sequence length="1307" mass="147634">MARFYGTNTSLYTSLSPEHVDDLEHAVCYTITGQYTAARSLFESRLSSVKAIPVVAIERAELAYRQGRYKEIWETLEEVLPDSPSEGTEPDMEDAPYRLMRILHALAAIRYKGTVEPAKREILRIRQWLADTPIESYTDVQAGRMTLTVQVAMKNESNTLQASIIAKYSQTSYFVSIYANNNEFDAALIPFSDVRNVPWQGLTDLRLSLLQRDMVFEALGIFKAERLRLPYNERIVAISSFTTGLHACRSLNCPQLLWVELELSFLLAMTYQELEDYSETKEELSRTECLLDKWCEVTQFAHKEGLGAFISIRYAQIQLLDDNDHRSRYMQSLELLKDADASGHYRTSWCMFVAATAARQIALVEDSPEMYQSFLDLHKREEVYEETVLGDLPDLLLGKYKVISEAGRNPVHLRKAVEWIDGFLEAYPSFSLPSLLHHLHKSRLLFLLMLREPEEAARSNQVVESLKHLLPAFHGPLIGVRPAVSQSSCSAGESETNNSGSWEQPQIGSLQEENFWAPWQDTPLDHAKQCRTAMSFLLQWMIQDMQEGALSLADALEIFGEASQQAIVDGPCPASLETWGKLVVAFTSWLRTSSQSTVTSRQSLLLMLQDIRVWSLGHEVHFHDWVVTECERALDMMEGLHKPVTDYFSRYRLAYQSQIAHVCLNLCLSSQEESMDGHRKYVEKAERYYMALLDGYLREDLSNAALCQHGMAQVCLLKLYKAVPRGEDAALLVELRATGLGFLEKADECFDRTELEASWSAGLEGFIGRQRIAKSHDPSLSAQVALSLIMEGNPNPDEFERTMMWEWVQKAKGQSLASTIGLSRTDPPSMVSNLGKSELLSGLYLRLCEMRSEIAKAKPCDRYHLRLELDRHVEEMKKHDPLKRLLDAREGKHLSPDDLKEMSEETDTAVVFVDWFYLPGFSRGIRPCLLLLTRRAGSAPAVDRLTTTPEEVFSWITKFIDKKEPLDESISSRPAFRDEAARTECVGKISSLVQPLQRRTELGDLLVLCPTDVLHRIPLHALNIQDIVDGELTNTPLIHRNPVVYMHSHSLLRPCFWASKAVVELGTEIKPFFVTELQQNYKAGHEMMLSLSKQYSDTATLHSAEATKANFLDNLRKTRMVHMQSHCGWDRSNPLEHCVTFPRLAVDVPSDKDSYVLTAREVFSLQDTLQLGTHLNLLVGSGAATLMTSGDEPFGLIPALVYSGAASTVSTLWPMDDGYAAQFSKAFFIALGKECRKLGFRGSTAGTGKERGRWVNIAKVVQRTIKSLDKGGSASLDVWSGFVMHGFWMMWVGVDEGRRFCAKVPDK</sequence>
<reference evidence="2" key="1">
    <citation type="journal article" date="2021" name="Nat. Commun.">
        <title>Genetic determinants of endophytism in the Arabidopsis root mycobiome.</title>
        <authorList>
            <person name="Mesny F."/>
            <person name="Miyauchi S."/>
            <person name="Thiergart T."/>
            <person name="Pickel B."/>
            <person name="Atanasova L."/>
            <person name="Karlsson M."/>
            <person name="Huettel B."/>
            <person name="Barry K.W."/>
            <person name="Haridas S."/>
            <person name="Chen C."/>
            <person name="Bauer D."/>
            <person name="Andreopoulos W."/>
            <person name="Pangilinan J."/>
            <person name="LaButti K."/>
            <person name="Riley R."/>
            <person name="Lipzen A."/>
            <person name="Clum A."/>
            <person name="Drula E."/>
            <person name="Henrissat B."/>
            <person name="Kohler A."/>
            <person name="Grigoriev I.V."/>
            <person name="Martin F.M."/>
            <person name="Hacquard S."/>
        </authorList>
    </citation>
    <scope>NUCLEOTIDE SEQUENCE</scope>
    <source>
        <strain evidence="2">MPI-CAGE-AT-0147</strain>
    </source>
</reference>
<organism evidence="2 3">
    <name type="scientific">Dactylonectria macrodidyma</name>
    <dbReference type="NCBI Taxonomy" id="307937"/>
    <lineage>
        <taxon>Eukaryota</taxon>
        <taxon>Fungi</taxon>
        <taxon>Dikarya</taxon>
        <taxon>Ascomycota</taxon>
        <taxon>Pezizomycotina</taxon>
        <taxon>Sordariomycetes</taxon>
        <taxon>Hypocreomycetidae</taxon>
        <taxon>Hypocreales</taxon>
        <taxon>Nectriaceae</taxon>
        <taxon>Dactylonectria</taxon>
    </lineage>
</organism>
<name>A0A9P9D823_9HYPO</name>
<evidence type="ECO:0000259" key="1">
    <source>
        <dbReference type="Pfam" id="PF12770"/>
    </source>
</evidence>